<feature type="signal peptide" evidence="3">
    <location>
        <begin position="1"/>
        <end position="37"/>
    </location>
</feature>
<dbReference type="PANTHER" id="PTHR30036:SF1">
    <property type="entry name" value="D-XYLOSE-BINDING PERIPLASMIC PROTEIN"/>
    <property type="match status" value="1"/>
</dbReference>
<comment type="subcellular location">
    <subcellularLocation>
        <location evidence="1">Cell envelope</location>
    </subcellularLocation>
</comment>
<feature type="chain" id="PRO_5039224728" evidence="3">
    <location>
        <begin position="38"/>
        <end position="430"/>
    </location>
</feature>
<comment type="caution">
    <text evidence="5">The sequence shown here is derived from an EMBL/GenBank/DDBJ whole genome shotgun (WGS) entry which is preliminary data.</text>
</comment>
<evidence type="ECO:0000256" key="3">
    <source>
        <dbReference type="SAM" id="SignalP"/>
    </source>
</evidence>
<name>A0A6P2BWN0_9ACTN</name>
<sequence>MPARVCLMNERGTPLYSVSARAGLTAAAAAAALLAVAACSSSSTSTPAATTSAPAATSGTATSPAATSGAGSISVNDLNNSFSAMAQLKSVAAAGKGTIAVILPDTTSSTRYVEFDAPYLKQAFTAAGLTSSDFLIENALGSDATQLSDAQSAITKGASVLVVDPLDSGVGAHIEAYAKQHGVAVIDYDRLTLGGTRSYYVSFNNVKVGQVMGLGMVSCVTDWGVKSPNLIVMKGAPTDNNATLFAQGYDGVLAPYFASKGWVNVSQPAGTWDPPTALSEFQQQYTAHKNINAALIPNDENAAPIIHYLQGQGIKAKTFPTTGQDATLTGLQNILAGYQCGTVYKPIYLEAQAAAALALYVRAGQTPPASLVNGSTADSTAKTQVPSVLLVPTWVTTKNMNATVIKDNFVPASQLCKGSFATDCTAAGIS</sequence>
<dbReference type="SUPFAM" id="SSF53822">
    <property type="entry name" value="Periplasmic binding protein-like I"/>
    <property type="match status" value="1"/>
</dbReference>
<keyword evidence="2 3" id="KW-0732">Signal</keyword>
<dbReference type="Gene3D" id="3.40.50.2300">
    <property type="match status" value="2"/>
</dbReference>
<accession>A0A6P2BWN0</accession>
<gene>
    <name evidence="5" type="ORF">EAS64_24060</name>
</gene>
<dbReference type="InterPro" id="IPR050555">
    <property type="entry name" value="Bact_Solute-Bind_Prot2"/>
</dbReference>
<dbReference type="Proteomes" id="UP000460272">
    <property type="component" value="Unassembled WGS sequence"/>
</dbReference>
<evidence type="ECO:0000313" key="6">
    <source>
        <dbReference type="Proteomes" id="UP000460272"/>
    </source>
</evidence>
<keyword evidence="6" id="KW-1185">Reference proteome</keyword>
<dbReference type="EMBL" id="RPFW01000004">
    <property type="protein sequence ID" value="TVZ03464.1"/>
    <property type="molecule type" value="Genomic_DNA"/>
</dbReference>
<dbReference type="AlphaFoldDB" id="A0A6P2BWN0"/>
<evidence type="ECO:0000256" key="1">
    <source>
        <dbReference type="ARBA" id="ARBA00004196"/>
    </source>
</evidence>
<protein>
    <submittedName>
        <fullName evidence="5">Sugar ABC transporter substrate-binding protein</fullName>
    </submittedName>
</protein>
<dbReference type="GO" id="GO:0030288">
    <property type="term" value="C:outer membrane-bounded periplasmic space"/>
    <property type="evidence" value="ECO:0007669"/>
    <property type="project" value="TreeGrafter"/>
</dbReference>
<dbReference type="InterPro" id="IPR025997">
    <property type="entry name" value="SBP_2_dom"/>
</dbReference>
<dbReference type="PANTHER" id="PTHR30036">
    <property type="entry name" value="D-XYLOSE-BINDING PERIPLASMIC PROTEIN"/>
    <property type="match status" value="1"/>
</dbReference>
<evidence type="ECO:0000256" key="2">
    <source>
        <dbReference type="ARBA" id="ARBA00022729"/>
    </source>
</evidence>
<proteinExistence type="predicted"/>
<evidence type="ECO:0000313" key="5">
    <source>
        <dbReference type="EMBL" id="TVZ03464.1"/>
    </source>
</evidence>
<dbReference type="Pfam" id="PF13407">
    <property type="entry name" value="Peripla_BP_4"/>
    <property type="match status" value="1"/>
</dbReference>
<dbReference type="OrthoDB" id="9773673at2"/>
<organism evidence="5 6">
    <name type="scientific">Trebonia kvetii</name>
    <dbReference type="NCBI Taxonomy" id="2480626"/>
    <lineage>
        <taxon>Bacteria</taxon>
        <taxon>Bacillati</taxon>
        <taxon>Actinomycetota</taxon>
        <taxon>Actinomycetes</taxon>
        <taxon>Streptosporangiales</taxon>
        <taxon>Treboniaceae</taxon>
        <taxon>Trebonia</taxon>
    </lineage>
</organism>
<dbReference type="GO" id="GO:0030246">
    <property type="term" value="F:carbohydrate binding"/>
    <property type="evidence" value="ECO:0007669"/>
    <property type="project" value="TreeGrafter"/>
</dbReference>
<dbReference type="InterPro" id="IPR028082">
    <property type="entry name" value="Peripla_BP_I"/>
</dbReference>
<feature type="domain" description="Periplasmic binding protein" evidence="4">
    <location>
        <begin position="100"/>
        <end position="365"/>
    </location>
</feature>
<evidence type="ECO:0000259" key="4">
    <source>
        <dbReference type="Pfam" id="PF13407"/>
    </source>
</evidence>
<reference evidence="5 6" key="1">
    <citation type="submission" date="2018-11" db="EMBL/GenBank/DDBJ databases">
        <title>Trebonia kvetii gen.nov., sp.nov., a novel acidophilic actinobacterium, and proposal of the new actinobacterial family Treboniaceae fam. nov.</title>
        <authorList>
            <person name="Rapoport D."/>
            <person name="Sagova-Mareckova M."/>
            <person name="Sedlacek I."/>
            <person name="Provaznik J."/>
            <person name="Kralova S."/>
            <person name="Pavlinic D."/>
            <person name="Benes V."/>
            <person name="Kopecky J."/>
        </authorList>
    </citation>
    <scope>NUCLEOTIDE SEQUENCE [LARGE SCALE GENOMIC DNA]</scope>
    <source>
        <strain evidence="5 6">15Tr583</strain>
    </source>
</reference>